<dbReference type="InterPro" id="IPR027443">
    <property type="entry name" value="IPNS-like_sf"/>
</dbReference>
<dbReference type="Pfam" id="PF03171">
    <property type="entry name" value="2OG-FeII_Oxy"/>
    <property type="match status" value="1"/>
</dbReference>
<dbReference type="Gene3D" id="3.10.129.10">
    <property type="entry name" value="Hotdog Thioesterase"/>
    <property type="match status" value="1"/>
</dbReference>
<evidence type="ECO:0000259" key="5">
    <source>
        <dbReference type="Pfam" id="PF14226"/>
    </source>
</evidence>
<dbReference type="InterPro" id="IPR050231">
    <property type="entry name" value="Iron_ascorbate_oxido_reductase"/>
</dbReference>
<evidence type="ECO:0000259" key="4">
    <source>
        <dbReference type="Pfam" id="PF03171"/>
    </source>
</evidence>
<dbReference type="GO" id="GO:0051213">
    <property type="term" value="F:dioxygenase activity"/>
    <property type="evidence" value="ECO:0007669"/>
    <property type="project" value="UniProtKB-KW"/>
</dbReference>
<name>A0A2R5G1Z5_9STRA</name>
<dbReference type="Pfam" id="PF03061">
    <property type="entry name" value="4HBT"/>
    <property type="match status" value="1"/>
</dbReference>
<gene>
    <name evidence="6" type="ORF">FCC1311_005472</name>
</gene>
<feature type="signal peptide" evidence="2">
    <location>
        <begin position="1"/>
        <end position="26"/>
    </location>
</feature>
<comment type="caution">
    <text evidence="6">The sequence shown here is derived from an EMBL/GenBank/DDBJ whole genome shotgun (WGS) entry which is preliminary data.</text>
</comment>
<keyword evidence="6" id="KW-0560">Oxidoreductase</keyword>
<evidence type="ECO:0000256" key="2">
    <source>
        <dbReference type="SAM" id="SignalP"/>
    </source>
</evidence>
<dbReference type="Proteomes" id="UP000241890">
    <property type="component" value="Unassembled WGS sequence"/>
</dbReference>
<dbReference type="Pfam" id="PF14226">
    <property type="entry name" value="DIOX_N"/>
    <property type="match status" value="1"/>
</dbReference>
<dbReference type="CDD" id="cd03443">
    <property type="entry name" value="PaaI_thioesterase"/>
    <property type="match status" value="1"/>
</dbReference>
<protein>
    <submittedName>
        <fullName evidence="6">2-oxoglutarate-dependent dioxygenase mpl2</fullName>
    </submittedName>
</protein>
<feature type="domain" description="Isopenicillin N synthase-like Fe(2+) 2OG dioxygenase" evidence="4">
    <location>
        <begin position="248"/>
        <end position="358"/>
    </location>
</feature>
<keyword evidence="6" id="KW-0223">Dioxygenase</keyword>
<evidence type="ECO:0000256" key="1">
    <source>
        <dbReference type="SAM" id="MobiDB-lite"/>
    </source>
</evidence>
<dbReference type="InterPro" id="IPR006683">
    <property type="entry name" value="Thioestr_dom"/>
</dbReference>
<evidence type="ECO:0000313" key="7">
    <source>
        <dbReference type="Proteomes" id="UP000241890"/>
    </source>
</evidence>
<dbReference type="Gene3D" id="2.60.120.330">
    <property type="entry name" value="B-lactam Antibiotic, Isopenicillin N Synthase, Chain"/>
    <property type="match status" value="1"/>
</dbReference>
<dbReference type="SUPFAM" id="SSF51197">
    <property type="entry name" value="Clavaminate synthase-like"/>
    <property type="match status" value="1"/>
</dbReference>
<evidence type="ECO:0000313" key="6">
    <source>
        <dbReference type="EMBL" id="GBG24329.1"/>
    </source>
</evidence>
<reference evidence="6 7" key="1">
    <citation type="submission" date="2017-12" db="EMBL/GenBank/DDBJ databases">
        <title>Sequencing, de novo assembly and annotation of complete genome of a new Thraustochytrid species, strain FCC1311.</title>
        <authorList>
            <person name="Sedici K."/>
            <person name="Godart F."/>
            <person name="Aiese Cigliano R."/>
            <person name="Sanseverino W."/>
            <person name="Barakat M."/>
            <person name="Ortet P."/>
            <person name="Marechal E."/>
            <person name="Cagnac O."/>
            <person name="Amato A."/>
        </authorList>
    </citation>
    <scope>NUCLEOTIDE SEQUENCE [LARGE SCALE GENOMIC DNA]</scope>
</reference>
<dbReference type="OrthoDB" id="627829at2759"/>
<dbReference type="InterPro" id="IPR026992">
    <property type="entry name" value="DIOX_N"/>
</dbReference>
<evidence type="ECO:0000259" key="3">
    <source>
        <dbReference type="Pfam" id="PF03061"/>
    </source>
</evidence>
<dbReference type="SUPFAM" id="SSF54637">
    <property type="entry name" value="Thioesterase/thiol ester dehydrase-isomerase"/>
    <property type="match status" value="1"/>
</dbReference>
<accession>A0A2R5G1Z5</accession>
<dbReference type="InParanoid" id="A0A2R5G1Z5"/>
<dbReference type="AlphaFoldDB" id="A0A2R5G1Z5"/>
<dbReference type="InterPro" id="IPR029069">
    <property type="entry name" value="HotDog_dom_sf"/>
</dbReference>
<feature type="chain" id="PRO_5015304154" evidence="2">
    <location>
        <begin position="27"/>
        <end position="598"/>
    </location>
</feature>
<proteinExistence type="predicted"/>
<organism evidence="6 7">
    <name type="scientific">Hondaea fermentalgiana</name>
    <dbReference type="NCBI Taxonomy" id="2315210"/>
    <lineage>
        <taxon>Eukaryota</taxon>
        <taxon>Sar</taxon>
        <taxon>Stramenopiles</taxon>
        <taxon>Bigyra</taxon>
        <taxon>Labyrinthulomycetes</taxon>
        <taxon>Thraustochytrida</taxon>
        <taxon>Thraustochytriidae</taxon>
        <taxon>Hondaea</taxon>
    </lineage>
</organism>
<feature type="compositionally biased region" description="Basic and acidic residues" evidence="1">
    <location>
        <begin position="61"/>
        <end position="75"/>
    </location>
</feature>
<dbReference type="InterPro" id="IPR044861">
    <property type="entry name" value="IPNS-like_FE2OG_OXY"/>
</dbReference>
<feature type="region of interest" description="Disordered" evidence="1">
    <location>
        <begin position="49"/>
        <end position="75"/>
    </location>
</feature>
<keyword evidence="2" id="KW-0732">Signal</keyword>
<feature type="domain" description="Thioesterase" evidence="3">
    <location>
        <begin position="498"/>
        <end position="565"/>
    </location>
</feature>
<keyword evidence="7" id="KW-1185">Reference proteome</keyword>
<sequence>MARVLRGVLTALATLAAILLPEGAQTLQASQPVRKTLPTVEIFLHQDASAAQSPAGENDDDAHQQPHSEHQRQVGRKVREALADVGATFIRVHGVPRGLGPRSFAAATRLFGQVSAQEKASLQVNKQGFTRGFVPLGGESGSHATEVKEAFSMGYAWENATNIQPENGLEGHNLWPSTLSAQHEDRHVLQELFSVFVDATHAFVKSTLVHLPGLEDLAQNCARAETISLLRIFHYFGNASSSYGELGCNESAQCIGSSPHTDWGLLTLILIEDQHALDALHFYSGEEWVRVRPEDQRDKEQDGIKPNDQDEQDTASLTFLLNVGDFLALSSRFAIRSPLHRVALSERERYSFVFFAFPNFDAPVPEHDGVGRDASYDEMRGRVSLLQDQSQPGQKNALLQASTFGELIMRKWAQVQRSKLVEDEPSQNDAPPSDERIVQLLNSSFGKGKNPSVSTLSGGDGDDKIISFDRENGRLIMKFRGSDAMCNGKPGPHAQIQGGFASAMLDAVTAQMVVIYSQLTNTVASLEQKTTFLKPVPPNKDLIGVAKVIKFGRSIAFLEAELRLGSETGTLLVTSSTTISLVKLPSKADKKKASKAKM</sequence>
<feature type="domain" description="Non-haem dioxygenase N-terminal" evidence="5">
    <location>
        <begin position="68"/>
        <end position="177"/>
    </location>
</feature>
<dbReference type="PANTHER" id="PTHR47990">
    <property type="entry name" value="2-OXOGLUTARATE (2OG) AND FE(II)-DEPENDENT OXYGENASE SUPERFAMILY PROTEIN-RELATED"/>
    <property type="match status" value="1"/>
</dbReference>
<dbReference type="EMBL" id="BEYU01000005">
    <property type="protein sequence ID" value="GBG24329.1"/>
    <property type="molecule type" value="Genomic_DNA"/>
</dbReference>